<accession>A0A8H7WES7</accession>
<dbReference type="EMBL" id="JAFJYH010000034">
    <property type="protein sequence ID" value="KAG4423451.1"/>
    <property type="molecule type" value="Genomic_DNA"/>
</dbReference>
<feature type="compositionally biased region" description="Basic residues" evidence="1">
    <location>
        <begin position="78"/>
        <end position="88"/>
    </location>
</feature>
<dbReference type="OrthoDB" id="4525115at2759"/>
<comment type="caution">
    <text evidence="2">The sequence shown here is derived from an EMBL/GenBank/DDBJ whole genome shotgun (WGS) entry which is preliminary data.</text>
</comment>
<keyword evidence="3" id="KW-1185">Reference proteome</keyword>
<feature type="compositionally biased region" description="Low complexity" evidence="1">
    <location>
        <begin position="58"/>
        <end position="77"/>
    </location>
</feature>
<evidence type="ECO:0000313" key="2">
    <source>
        <dbReference type="EMBL" id="KAG4423451.1"/>
    </source>
</evidence>
<feature type="region of interest" description="Disordered" evidence="1">
    <location>
        <begin position="56"/>
        <end position="137"/>
    </location>
</feature>
<dbReference type="AlphaFoldDB" id="A0A8H7WES7"/>
<reference evidence="2" key="1">
    <citation type="submission" date="2021-02" db="EMBL/GenBank/DDBJ databases">
        <title>Genome sequence Cadophora malorum strain M34.</title>
        <authorList>
            <person name="Stefanovic E."/>
            <person name="Vu D."/>
            <person name="Scully C."/>
            <person name="Dijksterhuis J."/>
            <person name="Roader J."/>
            <person name="Houbraken J."/>
        </authorList>
    </citation>
    <scope>NUCLEOTIDE SEQUENCE</scope>
    <source>
        <strain evidence="2">M34</strain>
    </source>
</reference>
<name>A0A8H7WES7_9HELO</name>
<sequence length="162" mass="17765">MPPSQWDHKADKDLLLAIIDEGALKSIVWPKIALNMQSKGYTFTHEACRQHFQKIRKLSSTSGTSSGNSTSTPLSSPTKKKATPRKTAKSANFSASSMNNDDDDDDEDLPPPPSAKRKRVVKKEENGFGGGVDEGDRGTYQFKIEQLGGAEHAHVVDLEHDE</sequence>
<evidence type="ECO:0008006" key="4">
    <source>
        <dbReference type="Google" id="ProtNLM"/>
    </source>
</evidence>
<dbReference type="Proteomes" id="UP000664132">
    <property type="component" value="Unassembled WGS sequence"/>
</dbReference>
<gene>
    <name evidence="2" type="ORF">IFR04_003418</name>
</gene>
<evidence type="ECO:0000256" key="1">
    <source>
        <dbReference type="SAM" id="MobiDB-lite"/>
    </source>
</evidence>
<proteinExistence type="predicted"/>
<protein>
    <recommendedName>
        <fullName evidence="4">Myb-like domain-containing protein</fullName>
    </recommendedName>
</protein>
<evidence type="ECO:0000313" key="3">
    <source>
        <dbReference type="Proteomes" id="UP000664132"/>
    </source>
</evidence>
<organism evidence="2 3">
    <name type="scientific">Cadophora malorum</name>
    <dbReference type="NCBI Taxonomy" id="108018"/>
    <lineage>
        <taxon>Eukaryota</taxon>
        <taxon>Fungi</taxon>
        <taxon>Dikarya</taxon>
        <taxon>Ascomycota</taxon>
        <taxon>Pezizomycotina</taxon>
        <taxon>Leotiomycetes</taxon>
        <taxon>Helotiales</taxon>
        <taxon>Ploettnerulaceae</taxon>
        <taxon>Cadophora</taxon>
    </lineage>
</organism>
<feature type="compositionally biased region" description="Acidic residues" evidence="1">
    <location>
        <begin position="100"/>
        <end position="109"/>
    </location>
</feature>